<dbReference type="InterPro" id="IPR012001">
    <property type="entry name" value="Thiamin_PyroP_enz_TPP-bd_dom"/>
</dbReference>
<dbReference type="InterPro" id="IPR051818">
    <property type="entry name" value="TPP_dependent_decarboxylase"/>
</dbReference>
<keyword evidence="2" id="KW-0456">Lyase</keyword>
<dbReference type="Pfam" id="PF02776">
    <property type="entry name" value="TPP_enzyme_N"/>
    <property type="match status" value="1"/>
</dbReference>
<dbReference type="Proteomes" id="UP001174909">
    <property type="component" value="Unassembled WGS sequence"/>
</dbReference>
<dbReference type="GO" id="GO:0030976">
    <property type="term" value="F:thiamine pyrophosphate binding"/>
    <property type="evidence" value="ECO:0007669"/>
    <property type="project" value="InterPro"/>
</dbReference>
<dbReference type="InterPro" id="IPR029061">
    <property type="entry name" value="THDP-binding"/>
</dbReference>
<dbReference type="GO" id="GO:0016831">
    <property type="term" value="F:carboxy-lyase activity"/>
    <property type="evidence" value="ECO:0007669"/>
    <property type="project" value="UniProtKB-KW"/>
</dbReference>
<proteinExistence type="predicted"/>
<comment type="caution">
    <text evidence="4">The sequence shown here is derived from an EMBL/GenBank/DDBJ whole genome shotgun (WGS) entry which is preliminary data.</text>
</comment>
<keyword evidence="5" id="KW-1185">Reference proteome</keyword>
<reference evidence="4" key="1">
    <citation type="submission" date="2023-03" db="EMBL/GenBank/DDBJ databases">
        <authorList>
            <person name="Steffen K."/>
            <person name="Cardenas P."/>
        </authorList>
    </citation>
    <scope>NUCLEOTIDE SEQUENCE</scope>
</reference>
<sequence>MGQYNGRSPRQQRAFAQAAETVAARFTAYVRRTFMVEQQAAVLSPENLIEEFKKNGVTHVVTIPDSETNYLYELMKEQPWLDIVPASREGETFAIALGLIIGGKKPVCLIQNTGMMESGDSIRGMALDSGFPLVMVVGYRGWNRHGVITDSVARYTEPFLNAYRINYYLVEQDADAERISTAFEEARTTKRPVAILVGDEYHGFNR</sequence>
<dbReference type="Gene3D" id="3.40.50.970">
    <property type="match status" value="1"/>
</dbReference>
<accession>A0AA35T9A3</accession>
<protein>
    <submittedName>
        <fullName evidence="4">Sulfopyruvate decarboxylase subunit alpha</fullName>
    </submittedName>
</protein>
<evidence type="ECO:0000256" key="2">
    <source>
        <dbReference type="ARBA" id="ARBA00023239"/>
    </source>
</evidence>
<dbReference type="PANTHER" id="PTHR42818:SF1">
    <property type="entry name" value="SULFOPYRUVATE DECARBOXYLASE"/>
    <property type="match status" value="1"/>
</dbReference>
<dbReference type="EMBL" id="CASHTH010003351">
    <property type="protein sequence ID" value="CAI8043709.1"/>
    <property type="molecule type" value="Genomic_DNA"/>
</dbReference>
<name>A0AA35T9A3_GEOBA</name>
<dbReference type="CDD" id="cd07035">
    <property type="entry name" value="TPP_PYR_POX_like"/>
    <property type="match status" value="1"/>
</dbReference>
<dbReference type="SUPFAM" id="SSF52518">
    <property type="entry name" value="Thiamin diphosphate-binding fold (THDP-binding)"/>
    <property type="match status" value="1"/>
</dbReference>
<evidence type="ECO:0000313" key="5">
    <source>
        <dbReference type="Proteomes" id="UP001174909"/>
    </source>
</evidence>
<organism evidence="4 5">
    <name type="scientific">Geodia barretti</name>
    <name type="common">Barrett's horny sponge</name>
    <dbReference type="NCBI Taxonomy" id="519541"/>
    <lineage>
        <taxon>Eukaryota</taxon>
        <taxon>Metazoa</taxon>
        <taxon>Porifera</taxon>
        <taxon>Demospongiae</taxon>
        <taxon>Heteroscleromorpha</taxon>
        <taxon>Tetractinellida</taxon>
        <taxon>Astrophorina</taxon>
        <taxon>Geodiidae</taxon>
        <taxon>Geodia</taxon>
    </lineage>
</organism>
<evidence type="ECO:0000259" key="3">
    <source>
        <dbReference type="Pfam" id="PF02776"/>
    </source>
</evidence>
<gene>
    <name evidence="4" type="ORF">GBAR_LOCUS24238</name>
</gene>
<keyword evidence="1" id="KW-0210">Decarboxylase</keyword>
<evidence type="ECO:0000256" key="1">
    <source>
        <dbReference type="ARBA" id="ARBA00022793"/>
    </source>
</evidence>
<dbReference type="PANTHER" id="PTHR42818">
    <property type="entry name" value="SULFOPYRUVATE DECARBOXYLASE SUBUNIT ALPHA"/>
    <property type="match status" value="1"/>
</dbReference>
<feature type="domain" description="Thiamine pyrophosphate enzyme N-terminal TPP-binding" evidence="3">
    <location>
        <begin position="48"/>
        <end position="140"/>
    </location>
</feature>
<evidence type="ECO:0000313" key="4">
    <source>
        <dbReference type="EMBL" id="CAI8043709.1"/>
    </source>
</evidence>
<dbReference type="AlphaFoldDB" id="A0AA35T9A3"/>